<dbReference type="EMBL" id="GBXM01106750">
    <property type="protein sequence ID" value="JAH01827.1"/>
    <property type="molecule type" value="Transcribed_RNA"/>
</dbReference>
<dbReference type="AlphaFoldDB" id="A0A0E9PC40"/>
<accession>A0A0E9PC40</accession>
<evidence type="ECO:0000313" key="1">
    <source>
        <dbReference type="EMBL" id="JAH01827.1"/>
    </source>
</evidence>
<reference evidence="1" key="2">
    <citation type="journal article" date="2015" name="Fish Shellfish Immunol.">
        <title>Early steps in the European eel (Anguilla anguilla)-Vibrio vulnificus interaction in the gills: Role of the RtxA13 toxin.</title>
        <authorList>
            <person name="Callol A."/>
            <person name="Pajuelo D."/>
            <person name="Ebbesson L."/>
            <person name="Teles M."/>
            <person name="MacKenzie S."/>
            <person name="Amaro C."/>
        </authorList>
    </citation>
    <scope>NUCLEOTIDE SEQUENCE</scope>
</reference>
<sequence length="43" mass="4822">MDLAADIPTGHEIIASPLKMETFYELLNNVRPIFFLSPGFAKL</sequence>
<proteinExistence type="predicted"/>
<reference evidence="1" key="1">
    <citation type="submission" date="2014-11" db="EMBL/GenBank/DDBJ databases">
        <authorList>
            <person name="Amaro Gonzalez C."/>
        </authorList>
    </citation>
    <scope>NUCLEOTIDE SEQUENCE</scope>
</reference>
<organism evidence="1">
    <name type="scientific">Anguilla anguilla</name>
    <name type="common">European freshwater eel</name>
    <name type="synonym">Muraena anguilla</name>
    <dbReference type="NCBI Taxonomy" id="7936"/>
    <lineage>
        <taxon>Eukaryota</taxon>
        <taxon>Metazoa</taxon>
        <taxon>Chordata</taxon>
        <taxon>Craniata</taxon>
        <taxon>Vertebrata</taxon>
        <taxon>Euteleostomi</taxon>
        <taxon>Actinopterygii</taxon>
        <taxon>Neopterygii</taxon>
        <taxon>Teleostei</taxon>
        <taxon>Anguilliformes</taxon>
        <taxon>Anguillidae</taxon>
        <taxon>Anguilla</taxon>
    </lineage>
</organism>
<name>A0A0E9PC40_ANGAN</name>
<protein>
    <submittedName>
        <fullName evidence="1">Uncharacterized protein</fullName>
    </submittedName>
</protein>